<feature type="compositionally biased region" description="Basic and acidic residues" evidence="1">
    <location>
        <begin position="1611"/>
        <end position="1672"/>
    </location>
</feature>
<dbReference type="RefSeq" id="XP_028544423.1">
    <property type="nucleotide sequence ID" value="XM_028688622.1"/>
</dbReference>
<feature type="region of interest" description="Disordered" evidence="1">
    <location>
        <begin position="1754"/>
        <end position="1783"/>
    </location>
</feature>
<sequence length="3531" mass="409037">MNRATLEKTVFNNKKLTNNEKSCRNYTDSLRSLTTSQLRIDRSKNLLLHRNISNTQMRNLPNFDGTKCRNSITDDKSRNCKDKLNGSTEQKIMEYKNGSTAMNTTNNVGNSKNRGYINLLRNNVKNVINKIINRKSVLGTNDNNLVDNDTKMNKKENNNIEVSKKPQLSRTISELTELKSVPVNSEKKINVNKDVRRINENISSVRRTWMNVKHDNKQITSIGTIKDPIDYANRKVQLDRIRIPTNDKKNSEKKIFHRNGDCMEEGATCRSSQLGKFTIACEKNKPTNEKIRNGTMKDTPRTSLTMHKQVQKAYASVVIGTRDNIISQNGRMSPLIGKGTNSLINKTSDLKKNGISKPFILGISKNEKIAKKQTFYTPSYTSRREKYLGRNNSPNFMYNDSFHKNLKMTLINTIMNPEKEEHVEGKLENKNGNSELSRRNTILNKNDLLNREKIKSVIKCASTADKDNLKSKGNEKKCAPHIFETKQQFIKRYSTMVRNRNSISQKSNMNGNGNTSIDKGSNVESMKQHSTIQRNGSLTISNSKLKFNTEDNFSRESGRHSKLKEKSIHNIASSSVKCRNNEPNDVLPLERYEINGESNLILKSTQSAKVAFTTFGSKHNNNKVSKNGKTRCSLYKQEEIRTKNELSPINMNKNKAKQLSTLNFQTKNVKNMLIKNKECKIQGITMKSSHSPINNQGTKLIPIQIVNKLKKNFKQIYSSTHYTVLKAHSKKDVNNENKSFSEMGDDVGYNSNDEDHNIMSYYIMNGEKKEQDKEQDNENYSAEKETYVILPSEETAKNVQQCGQKSNGICKENMTNYDPSLINSEPTKKFLKTCLYEDVSCTTVMMLNNNMNDEENKVNCITPSLMDKTQSQCHVNLDYSDRLIRPNVKIENVLAYEETEYFSPSEGKKSHNDVEKMNEQEGPTNYEQEGPTNYEQEGPTNYEQGGPTNYEQGGPTNYEQGGPTNYEQGDPTNYEQGDPTNYEQDDPTNYEQDNPTNYEQDDPTNYEQEDPTNYEQDEHTNYEQNESDEMDSSPKAKNESLENTSSENATPVHDVSAECNGVYVQAGGYKTDDLSTNTIIHCGALVRGEVEENCNVGETHSDEKVDDFKKEKNKLGVDESGFMTDVKRKIFHVDRLSGSVASHVHLIGTAEADVKEEATEEAEADGADRADEADTCKNVSTLRGSINVLNKKHSSGDEKNGDITEIVHAKNNDYVCIRVESEDEQVITENVKLYLKQKSHEEGLTMNCSEVPSKSCVSSKNESHEECQPKDSDVNMCKLNTPQNGQKNYDNQWINETRNVVLTSKILDEIKVNNSKQEMSTLGECHEQSWDTTLSGAKSDECEKTLSGTISSKCENIGKSKNIDNVKNVHTHYDSCNEWEGIQQVETHNDVIPLRTNLSKENVDTLGKHKLGPADNAREMNSTICEDDQKAEGKRKTNLKTPKVANNTFFPLKKHKVIRKNSMHNIYLKFKKNYNLSLSKHKIKETKIGSYDGKRKKVYKHLNRVQGLESEKVMKVWDETQSTAEGAEFRSNEQDVDKLRRNKRRKIETFSINFTTSNRVIKKKKTHIISPVEKCLQGEVKHMIMKGSKRGEGRKERKRKKKKKKKKKKLNKNDVGEARVEDDVGEARVEDDVGEARVEDDVGEARVEDDVGEARVEDDVGEARVEDDVGEARVEDNVEKARVENALGKEKTDVPTCTSADAVFYEHGWMEIILQLINNDNFDLGEKLMLLIFEKEEEIYRTFVNAERSDACADYDSREHKTSEERKNLSVHNNDDDPKGRSKKKLSHFMDQIFHNCPSDWPLLDIGILIIVSQIVCHIFNMNKWKYFNKGCLMFEKYCIGILLNSSIINCNKNGNTILMFEHFFFFKIITSMNCELSEEVIKYRTNYLKNDHVVKEKTILDVIFLALAYYITASQNLNEYRRENNILYYLNLFHKNRSERRRDPFGNYGSKGIRNKIKYNKIKKRKLSVTNIGRNLSRKSTKKRFSENLHKNKINEDEYIYEKYKRRRMTYEKNVKRRLSILKTTKCINRIEKNSMNQTNACLSMNHRKETLKEKNNKKELKANQVDKFFLFKNNKIETIVQYQTRTDFEKLLCLIIIEIFNLIYDNREYSVKNVLIIRKFFRVFLNFAQKRFIALSIRAHSGQCARVDKSWDSVGTDVNDVVENETQNDVSDVVGNGAGGDTRRQSLFDINHIEFNRTNGGVVKNTSEEILPSPRQIYDNYYNVWIWVERIFCENFYEINNMMYNVSMENNWLEEDYKLSANYGKIEIISKNVKRFSSLQKRNCAVLRKYWITFGVKEQREESEQCIGNEVSAGERRSTTPSVRSSLEVSPSADTSLVRANGMVSNEWGIPKGYMDKEEKIYKNKTLLKLEKKDCLFDMLTFHFLSAVECICNVYQSIEEIPSFLHLKKENYFMNYMGGSNQGGSNERRSYQRECSDGVVVSPFLNGSISEKCELDKGFSSPSQVLALVNYHMDSNNYDKMEMQIRNRTNGIPEDNSILWLKKIKRRLKIYDIQWHEEYEKQYLNLATYIGILKSKFKENKLFHNILKRNINSIWLNKNQIYLQYIQITINCKFFLGSSYNDIYEFIKKNYTFVFSMVMQLLRMDERSTQFDLEEASVSEEEPLLATRIRHLPGNTFHRARTVSLDNEKSTAASASVTAAAHASTDSVIFLEKEAEAKKQFLEDNFILIAWEIANFYFCILYYKFELKEILQELQKWMQIFHKMEGGENGSFFIYKHRCASYLIHILIFMNEYTYAHRIMKHVSREFLQSDQREVKRCKREVLVRSVERGNNYFQTENENVVKEDSNITWNQSQDDQRKGEIFLISKYEKKKILHWHVINKCYLYNKWINYMMKKYNCLIPFFLRKKNIVKLILFNNKNVQILMKKKKDKILIIKVLKKMQKLQNIILSLYCLCVKLYKGYYYYSSMLHYHTSQHILLASKYLNIHIKKRDAEINYTPSTSNYRDKLKADQVLPRNPLLNDVLPQIPISTRLVTPDRNVVDLFNMNYFSPVGAYNLDGYTPNGTAPNSTAQNGCTPNDDTATNLGAEKWSTPKVHYVHGENPLRDAPQNDNPYCNEGRENNEDMFYLNALILSIQIQYTLSVCIIICAELFIFPSKLQKLVGVREAYKLNPPSVPKYTSYVRALFNYKILRKHYRILNGHNFSKMKGKNTRRVIRKKEKKKKKKRQERVEIINSSRRKVNDMDKYFVDYVAITSTGKNHSEYFSPDGNKIHNSKDTHDNRPTTCYSTSQCCVNYDYDEKMYIQRNIQNWMIDDLDYNKWNTQVERDCLSDVIMERSHDSLVVTENKSTLSDCIPGRYENFKKSILKKRRKNLFVQEDRLKKRGSSSNNSMQQRAKGSRNMSNAKKVCPNCEIFSNSGIFSLGTLDKVETKNAYHILIQISTWLSKNSAVQLVWIGQKLFKMCLPEFLCIVLALQANMFMNKNILTNIKRIDCILKLCSESPQLVYFATECLKNYKNKTNLKIYKNYFKVNKKYKEIFLKQKKDIIDSKDALFQLCEHFLCSHISDSGTT</sequence>
<proteinExistence type="predicted"/>
<feature type="compositionally biased region" description="Basic and acidic residues" evidence="1">
    <location>
        <begin position="906"/>
        <end position="919"/>
    </location>
</feature>
<comment type="caution">
    <text evidence="2">The sequence shown here is derived from an EMBL/GenBank/DDBJ whole genome shotgun (WGS) entry which is preliminary data.</text>
</comment>
<feature type="region of interest" description="Disordered" evidence="1">
    <location>
        <begin position="1584"/>
        <end position="1672"/>
    </location>
</feature>
<evidence type="ECO:0000313" key="3">
    <source>
        <dbReference type="Proteomes" id="UP000195521"/>
    </source>
</evidence>
<evidence type="ECO:0000256" key="1">
    <source>
        <dbReference type="SAM" id="MobiDB-lite"/>
    </source>
</evidence>
<feature type="compositionally biased region" description="Polar residues" evidence="1">
    <location>
        <begin position="921"/>
        <end position="982"/>
    </location>
</feature>
<dbReference type="OrthoDB" id="387687at2759"/>
<dbReference type="GeneID" id="39748566"/>
<reference evidence="3" key="1">
    <citation type="submission" date="2017-04" db="EMBL/GenBank/DDBJ databases">
        <title>Plasmodium gonderi genome.</title>
        <authorList>
            <person name="Arisue N."/>
            <person name="Honma H."/>
            <person name="Kawai S."/>
            <person name="Tougan T."/>
            <person name="Tanabe K."/>
            <person name="Horii T."/>
        </authorList>
    </citation>
    <scope>NUCLEOTIDE SEQUENCE [LARGE SCALE GENOMIC DNA]</scope>
    <source>
        <strain evidence="3">ATCC 30045</strain>
    </source>
</reference>
<organism evidence="2 3">
    <name type="scientific">Plasmodium gonderi</name>
    <dbReference type="NCBI Taxonomy" id="77519"/>
    <lineage>
        <taxon>Eukaryota</taxon>
        <taxon>Sar</taxon>
        <taxon>Alveolata</taxon>
        <taxon>Apicomplexa</taxon>
        <taxon>Aconoidasida</taxon>
        <taxon>Haemosporida</taxon>
        <taxon>Plasmodiidae</taxon>
        <taxon>Plasmodium</taxon>
        <taxon>Plasmodium (Plasmodium)</taxon>
    </lineage>
</organism>
<keyword evidence="3" id="KW-1185">Reference proteome</keyword>
<feature type="compositionally biased region" description="Polar residues" evidence="1">
    <location>
        <begin position="989"/>
        <end position="998"/>
    </location>
</feature>
<evidence type="ECO:0000313" key="2">
    <source>
        <dbReference type="EMBL" id="GAW81834.1"/>
    </source>
</evidence>
<name>A0A1Y1JP62_PLAGO</name>
<feature type="compositionally biased region" description="Basic and acidic residues" evidence="1">
    <location>
        <begin position="1754"/>
        <end position="1780"/>
    </location>
</feature>
<gene>
    <name evidence="2" type="ORF">PGO_112880</name>
</gene>
<feature type="region of interest" description="Disordered" evidence="1">
    <location>
        <begin position="901"/>
        <end position="1053"/>
    </location>
</feature>
<dbReference type="Proteomes" id="UP000195521">
    <property type="component" value="Unassembled WGS sequence"/>
</dbReference>
<feature type="compositionally biased region" description="Acidic residues" evidence="1">
    <location>
        <begin position="999"/>
        <end position="1012"/>
    </location>
</feature>
<dbReference type="OMA" id="GPTNYEQ"/>
<feature type="compositionally biased region" description="Basic residues" evidence="1">
    <location>
        <begin position="1596"/>
        <end position="1610"/>
    </location>
</feature>
<protein>
    <submittedName>
        <fullName evidence="2">Uncharacterized protein</fullName>
    </submittedName>
</protein>
<accession>A0A1Y1JP62</accession>
<dbReference type="EMBL" id="BDQF01000012">
    <property type="protein sequence ID" value="GAW81834.1"/>
    <property type="molecule type" value="Genomic_DNA"/>
</dbReference>